<gene>
    <name evidence="2" type="ORF">ACE1B6_04065</name>
</gene>
<dbReference type="Pfam" id="PF01850">
    <property type="entry name" value="PIN"/>
    <property type="match status" value="1"/>
</dbReference>
<evidence type="ECO:0000259" key="1">
    <source>
        <dbReference type="Pfam" id="PF01850"/>
    </source>
</evidence>
<evidence type="ECO:0000313" key="2">
    <source>
        <dbReference type="EMBL" id="MFB2934431.1"/>
    </source>
</evidence>
<evidence type="ECO:0000313" key="3">
    <source>
        <dbReference type="Proteomes" id="UP001576776"/>
    </source>
</evidence>
<sequence length="157" mass="17797">MSETVYIETSIIGYLTARPSNNLILMANLEATRQWWETRRTQFSLYISQVVLDEVARGDREIATKRLELLRDFPLLEVSADVQNLADQFLSNSNLPPKAADDALHIAAATVYGLDYLLTWNCRHIANAQIQKKLAQISFDTGYELPTICTPYELMGD</sequence>
<dbReference type="SUPFAM" id="SSF88723">
    <property type="entry name" value="PIN domain-like"/>
    <property type="match status" value="1"/>
</dbReference>
<organism evidence="2 3">
    <name type="scientific">Floridaenema fluviatile BLCC-F154</name>
    <dbReference type="NCBI Taxonomy" id="3153640"/>
    <lineage>
        <taxon>Bacteria</taxon>
        <taxon>Bacillati</taxon>
        <taxon>Cyanobacteriota</taxon>
        <taxon>Cyanophyceae</taxon>
        <taxon>Oscillatoriophycideae</taxon>
        <taxon>Aerosakkonematales</taxon>
        <taxon>Aerosakkonemataceae</taxon>
        <taxon>Floridanema</taxon>
        <taxon>Floridanema fluviatile</taxon>
    </lineage>
</organism>
<dbReference type="EMBL" id="JBHFNS010000018">
    <property type="protein sequence ID" value="MFB2934431.1"/>
    <property type="molecule type" value="Genomic_DNA"/>
</dbReference>
<name>A0ABV4Y6K6_9CYAN</name>
<reference evidence="2 3" key="1">
    <citation type="submission" date="2024-09" db="EMBL/GenBank/DDBJ databases">
        <title>Floridaenema gen nov. (Aerosakkonemataceae, Aerosakkonematales ord. nov., Cyanobacteria) from benthic tropical and subtropical fresh waters, with the description of four new species.</title>
        <authorList>
            <person name="Moretto J.A."/>
            <person name="Berthold D.E."/>
            <person name="Lefler F.W."/>
            <person name="Huang I.-S."/>
            <person name="Laughinghouse H. IV."/>
        </authorList>
    </citation>
    <scope>NUCLEOTIDE SEQUENCE [LARGE SCALE GENOMIC DNA]</scope>
    <source>
        <strain evidence="2 3">BLCC-F154</strain>
    </source>
</reference>
<dbReference type="Proteomes" id="UP001576776">
    <property type="component" value="Unassembled WGS sequence"/>
</dbReference>
<feature type="domain" description="PIN" evidence="1">
    <location>
        <begin position="5"/>
        <end position="119"/>
    </location>
</feature>
<dbReference type="InterPro" id="IPR002716">
    <property type="entry name" value="PIN_dom"/>
</dbReference>
<comment type="caution">
    <text evidence="2">The sequence shown here is derived from an EMBL/GenBank/DDBJ whole genome shotgun (WGS) entry which is preliminary data.</text>
</comment>
<keyword evidence="3" id="KW-1185">Reference proteome</keyword>
<proteinExistence type="predicted"/>
<accession>A0ABV4Y6K6</accession>
<dbReference type="Gene3D" id="3.40.50.1010">
    <property type="entry name" value="5'-nuclease"/>
    <property type="match status" value="1"/>
</dbReference>
<dbReference type="InterPro" id="IPR029060">
    <property type="entry name" value="PIN-like_dom_sf"/>
</dbReference>
<dbReference type="RefSeq" id="WP_413255955.1">
    <property type="nucleotide sequence ID" value="NZ_JBHFNS010000018.1"/>
</dbReference>
<protein>
    <submittedName>
        <fullName evidence="2">Type II toxin-antitoxin system VapC family toxin</fullName>
    </submittedName>
</protein>
<dbReference type="CDD" id="cd18687">
    <property type="entry name" value="PIN_VapC-like"/>
    <property type="match status" value="1"/>
</dbReference>